<dbReference type="PANTHER" id="PTHR31689">
    <property type="entry name" value="DIAMINOPIMELATE EPIMERASE, CHLOROPLASTIC"/>
    <property type="match status" value="1"/>
</dbReference>
<dbReference type="UniPathway" id="UPA00034">
    <property type="reaction ID" value="UER00025"/>
</dbReference>
<dbReference type="Pfam" id="PF01678">
    <property type="entry name" value="DAP_epimerase"/>
    <property type="match status" value="2"/>
</dbReference>
<dbReference type="InterPro" id="IPR018510">
    <property type="entry name" value="DAP_epimerase_AS"/>
</dbReference>
<feature type="binding site" evidence="8">
    <location>
        <position position="136"/>
    </location>
    <ligand>
        <name>substrate</name>
    </ligand>
</feature>
<organism evidence="10 11">
    <name type="scientific">Candidatus Odyssella acanthamoebae</name>
    <dbReference type="NCBI Taxonomy" id="91604"/>
    <lineage>
        <taxon>Bacteria</taxon>
        <taxon>Pseudomonadati</taxon>
        <taxon>Pseudomonadota</taxon>
        <taxon>Alphaproteobacteria</taxon>
        <taxon>Holosporales</taxon>
        <taxon>Candidatus Paracaedibacteraceae</taxon>
        <taxon>Candidatus Odyssella</taxon>
    </lineage>
</organism>
<evidence type="ECO:0000256" key="2">
    <source>
        <dbReference type="ARBA" id="ARBA00010219"/>
    </source>
</evidence>
<dbReference type="eggNOG" id="COG0253">
    <property type="taxonomic scope" value="Bacteria"/>
</dbReference>
<comment type="subcellular location">
    <subcellularLocation>
        <location evidence="8">Cytoplasm</location>
    </subcellularLocation>
</comment>
<feature type="binding site" evidence="8">
    <location>
        <begin position="186"/>
        <end position="187"/>
    </location>
    <ligand>
        <name>substrate</name>
    </ligand>
</feature>
<dbReference type="PANTHER" id="PTHR31689:SF0">
    <property type="entry name" value="DIAMINOPIMELATE EPIMERASE"/>
    <property type="match status" value="1"/>
</dbReference>
<evidence type="ECO:0000256" key="9">
    <source>
        <dbReference type="PROSITE-ProRule" id="PRU10125"/>
    </source>
</evidence>
<feature type="binding site" evidence="8">
    <location>
        <begin position="72"/>
        <end position="73"/>
    </location>
    <ligand>
        <name>substrate</name>
    </ligand>
</feature>
<feature type="binding site" evidence="8">
    <location>
        <position position="62"/>
    </location>
    <ligand>
        <name>substrate</name>
    </ligand>
</feature>
<feature type="binding site" evidence="8">
    <location>
        <position position="14"/>
    </location>
    <ligand>
        <name>substrate</name>
    </ligand>
</feature>
<dbReference type="OrthoDB" id="9805408at2"/>
<dbReference type="Proteomes" id="UP000028926">
    <property type="component" value="Chromosome"/>
</dbReference>
<dbReference type="RefSeq" id="WP_038464639.1">
    <property type="nucleotide sequence ID" value="NZ_CP008941.1"/>
</dbReference>
<dbReference type="EMBL" id="CP008941">
    <property type="protein sequence ID" value="AIK96325.1"/>
    <property type="molecule type" value="Genomic_DNA"/>
</dbReference>
<feature type="binding site" evidence="8">
    <location>
        <position position="169"/>
    </location>
    <ligand>
        <name>substrate</name>
    </ligand>
</feature>
<dbReference type="HOGENOM" id="CLU_053306_1_0_5"/>
<evidence type="ECO:0000256" key="8">
    <source>
        <dbReference type="HAMAP-Rule" id="MF_00197"/>
    </source>
</evidence>
<dbReference type="Gene3D" id="3.10.310.10">
    <property type="entry name" value="Diaminopimelate Epimerase, Chain A, domain 1"/>
    <property type="match status" value="2"/>
</dbReference>
<dbReference type="GO" id="GO:0005829">
    <property type="term" value="C:cytosol"/>
    <property type="evidence" value="ECO:0007669"/>
    <property type="project" value="TreeGrafter"/>
</dbReference>
<sequence>MATISFIKAQALSNDFVIIEGNPLGLEKIQHIAHRRLGIGCDQVIFFQRSQDKTVMDVQFFNADGTEAEACGNGSRALVTFLALPKITLRTKTRHLNCIYSNGMAVINMGHALISDVEALILSNQVGAWNGVDVGNPHLIAFVEDIERIDIVAMGPLLENHPTFPKRVNVSVAQLQAERILLKTWERGSGYTGACGTAACATTGLAYAKGLISDSMLVSQQGGDLLVTPTEQGIWMAGPATIVFKGEVF</sequence>
<dbReference type="EC" id="5.1.1.7" evidence="3 8"/>
<name>A0A077B048_9PROT</name>
<feature type="active site" description="Proton acceptor" evidence="8">
    <location>
        <position position="195"/>
    </location>
</feature>
<dbReference type="NCBIfam" id="TIGR00652">
    <property type="entry name" value="DapF"/>
    <property type="match status" value="1"/>
</dbReference>
<evidence type="ECO:0000256" key="6">
    <source>
        <dbReference type="ARBA" id="ARBA00023235"/>
    </source>
</evidence>
<comment type="catalytic activity">
    <reaction evidence="7 8">
        <text>(2S,6S)-2,6-diaminopimelate = meso-2,6-diaminopimelate</text>
        <dbReference type="Rhea" id="RHEA:15393"/>
        <dbReference type="ChEBI" id="CHEBI:57609"/>
        <dbReference type="ChEBI" id="CHEBI:57791"/>
        <dbReference type="EC" id="5.1.1.7"/>
    </reaction>
</comment>
<feature type="site" description="Could be important to modulate the pK values of the two catalytic cysteine residues" evidence="8">
    <location>
        <position position="186"/>
    </location>
</feature>
<dbReference type="SUPFAM" id="SSF54506">
    <property type="entry name" value="Diaminopimelate epimerase-like"/>
    <property type="match status" value="2"/>
</dbReference>
<comment type="similarity">
    <text evidence="2 8">Belongs to the diaminopimelate epimerase family.</text>
</comment>
<comment type="pathway">
    <text evidence="1 8">Amino-acid biosynthesis; L-lysine biosynthesis via DAP pathway; DL-2,6-diaminopimelate from LL-2,6-diaminopimelate: step 1/1.</text>
</comment>
<comment type="function">
    <text evidence="8">Catalyzes the stereoinversion of LL-2,6-diaminopimelate (L,L-DAP) to meso-diaminopimelate (meso-DAP), a precursor of L-lysine and an essential component of the bacterial peptidoglycan.</text>
</comment>
<evidence type="ECO:0000256" key="5">
    <source>
        <dbReference type="ARBA" id="ARBA00023154"/>
    </source>
</evidence>
<dbReference type="HAMAP" id="MF_00197">
    <property type="entry name" value="DAP_epimerase"/>
    <property type="match status" value="1"/>
</dbReference>
<keyword evidence="5 8" id="KW-0457">Lysine biosynthesis</keyword>
<accession>A0A077B048</accession>
<evidence type="ECO:0000313" key="11">
    <source>
        <dbReference type="Proteomes" id="UP000028926"/>
    </source>
</evidence>
<dbReference type="GO" id="GO:0009089">
    <property type="term" value="P:lysine biosynthetic process via diaminopimelate"/>
    <property type="evidence" value="ECO:0007669"/>
    <property type="project" value="UniProtKB-UniRule"/>
</dbReference>
<dbReference type="PROSITE" id="PS01326">
    <property type="entry name" value="DAP_EPIMERASE"/>
    <property type="match status" value="1"/>
</dbReference>
<keyword evidence="8" id="KW-0963">Cytoplasm</keyword>
<dbReference type="KEGG" id="paca:ID47_05625"/>
<reference evidence="10 11" key="1">
    <citation type="submission" date="2014-07" db="EMBL/GenBank/DDBJ databases">
        <title>Comparative genomic insights into amoeba endosymbionts belonging to the families of Holosporaceae and Candidatus Midichloriaceae within Rickettsiales.</title>
        <authorList>
            <person name="Wang Z."/>
            <person name="Wu M."/>
        </authorList>
    </citation>
    <scope>NUCLEOTIDE SEQUENCE [LARGE SCALE GENOMIC DNA]</scope>
    <source>
        <strain evidence="10">PRA3</strain>
    </source>
</reference>
<evidence type="ECO:0000256" key="3">
    <source>
        <dbReference type="ARBA" id="ARBA00013080"/>
    </source>
</evidence>
<comment type="subunit">
    <text evidence="8">Homodimer.</text>
</comment>
<gene>
    <name evidence="8" type="primary">dapF</name>
    <name evidence="10" type="ORF">ID47_05625</name>
</gene>
<feature type="site" description="Could be important to modulate the pK values of the two catalytic cysteine residues" evidence="8">
    <location>
        <position position="138"/>
    </location>
</feature>
<evidence type="ECO:0000256" key="7">
    <source>
        <dbReference type="ARBA" id="ARBA00051712"/>
    </source>
</evidence>
<protein>
    <recommendedName>
        <fullName evidence="3 8">Diaminopimelate epimerase</fullName>
        <shortName evidence="8">DAP epimerase</shortName>
        <ecNumber evidence="3 8">5.1.1.7</ecNumber>
    </recommendedName>
    <alternativeName>
        <fullName evidence="8">PLP-independent amino acid racemase</fullName>
    </alternativeName>
</protein>
<dbReference type="AlphaFoldDB" id="A0A077B048"/>
<evidence type="ECO:0000256" key="4">
    <source>
        <dbReference type="ARBA" id="ARBA00022605"/>
    </source>
</evidence>
<proteinExistence type="inferred from homology"/>
<feature type="active site" evidence="9">
    <location>
        <position position="71"/>
    </location>
</feature>
<evidence type="ECO:0000256" key="1">
    <source>
        <dbReference type="ARBA" id="ARBA00005196"/>
    </source>
</evidence>
<keyword evidence="6 8" id="KW-0413">Isomerase</keyword>
<feature type="active site" description="Proton donor" evidence="8">
    <location>
        <position position="71"/>
    </location>
</feature>
<dbReference type="GO" id="GO:0008837">
    <property type="term" value="F:diaminopimelate epimerase activity"/>
    <property type="evidence" value="ECO:0007669"/>
    <property type="project" value="UniProtKB-UniRule"/>
</dbReference>
<dbReference type="STRING" id="91604.ID47_05625"/>
<feature type="binding site" evidence="8">
    <location>
        <position position="43"/>
    </location>
    <ligand>
        <name>substrate</name>
    </ligand>
</feature>
<feature type="binding site" evidence="8">
    <location>
        <begin position="196"/>
        <end position="197"/>
    </location>
    <ligand>
        <name>substrate</name>
    </ligand>
</feature>
<keyword evidence="4 8" id="KW-0028">Amino-acid biosynthesis</keyword>
<evidence type="ECO:0000313" key="10">
    <source>
        <dbReference type="EMBL" id="AIK96325.1"/>
    </source>
</evidence>
<dbReference type="InterPro" id="IPR001653">
    <property type="entry name" value="DAP_epimerase_DapF"/>
</dbReference>
<keyword evidence="11" id="KW-1185">Reference proteome</keyword>